<evidence type="ECO:0000256" key="3">
    <source>
        <dbReference type="ARBA" id="ARBA00022737"/>
    </source>
</evidence>
<dbReference type="InterPro" id="IPR019775">
    <property type="entry name" value="WD40_repeat_CS"/>
</dbReference>
<dbReference type="PANTHER" id="PTHR22852">
    <property type="entry name" value="LETHAL 2 DENTICLELESS PROTEIN RETINOIC ACID-REGULATED NUCLEAR MATRIX-ASSOCIATED PROTEIN"/>
    <property type="match status" value="1"/>
</dbReference>
<keyword evidence="3" id="KW-0677">Repeat</keyword>
<feature type="repeat" description="WD" evidence="6">
    <location>
        <begin position="136"/>
        <end position="178"/>
    </location>
</feature>
<accession>A0A166AY65</accession>
<dbReference type="PROSITE" id="PS50082">
    <property type="entry name" value="WD_REPEATS_2"/>
    <property type="match status" value="3"/>
</dbReference>
<evidence type="ECO:0000256" key="1">
    <source>
        <dbReference type="ARBA" id="ARBA00004906"/>
    </source>
</evidence>
<keyword evidence="2 6" id="KW-0853">WD repeat</keyword>
<feature type="repeat" description="WD" evidence="6">
    <location>
        <begin position="374"/>
        <end position="403"/>
    </location>
</feature>
<keyword evidence="4" id="KW-0833">Ubl conjugation pathway</keyword>
<evidence type="ECO:0000313" key="7">
    <source>
        <dbReference type="EMBL" id="KZP12082.1"/>
    </source>
</evidence>
<comment type="pathway">
    <text evidence="1">Protein modification; protein ubiquitination.</text>
</comment>
<dbReference type="SMART" id="SM00320">
    <property type="entry name" value="WD40"/>
    <property type="match status" value="5"/>
</dbReference>
<dbReference type="PROSITE" id="PS00678">
    <property type="entry name" value="WD_REPEATS_1"/>
    <property type="match status" value="2"/>
</dbReference>
<dbReference type="STRING" id="436010.A0A166AY65"/>
<dbReference type="OrthoDB" id="2096344at2759"/>
<dbReference type="PRINTS" id="PR00320">
    <property type="entry name" value="GPROTEINBRPT"/>
</dbReference>
<proteinExistence type="inferred from homology"/>
<evidence type="ECO:0000256" key="2">
    <source>
        <dbReference type="ARBA" id="ARBA00022574"/>
    </source>
</evidence>
<reference evidence="7" key="1">
    <citation type="journal article" date="2016" name="Mol. Biol. Evol.">
        <title>Comparative Genomics of Early-Diverging Mushroom-Forming Fungi Provides Insights into the Origins of Lignocellulose Decay Capabilities.</title>
        <authorList>
            <person name="Nagy L.G."/>
            <person name="Riley R."/>
            <person name="Tritt A."/>
            <person name="Adam C."/>
            <person name="Daum C."/>
            <person name="Floudas D."/>
            <person name="Sun H."/>
            <person name="Yadav J.S."/>
            <person name="Pangilinan J."/>
            <person name="Larsson K.H."/>
            <person name="Matsuura K."/>
            <person name="Barry K."/>
            <person name="Labutti K."/>
            <person name="Kuo R."/>
            <person name="Ohm R.A."/>
            <person name="Bhattacharya S.S."/>
            <person name="Shirouzu T."/>
            <person name="Yoshinaga Y."/>
            <person name="Martin F.M."/>
            <person name="Grigoriev I.V."/>
            <person name="Hibbett D.S."/>
        </authorList>
    </citation>
    <scope>NUCLEOTIDE SEQUENCE [LARGE SCALE GENOMIC DNA]</scope>
    <source>
        <strain evidence="7">CBS 109695</strain>
    </source>
</reference>
<evidence type="ECO:0000256" key="6">
    <source>
        <dbReference type="PROSITE-ProRule" id="PRU00221"/>
    </source>
</evidence>
<dbReference type="Gene3D" id="2.130.10.10">
    <property type="entry name" value="YVTN repeat-like/Quinoprotein amine dehydrogenase"/>
    <property type="match status" value="3"/>
</dbReference>
<dbReference type="PROSITE" id="PS50294">
    <property type="entry name" value="WD_REPEATS_REGION"/>
    <property type="match status" value="1"/>
</dbReference>
<dbReference type="GO" id="GO:0030674">
    <property type="term" value="F:protein-macromolecule adaptor activity"/>
    <property type="evidence" value="ECO:0007669"/>
    <property type="project" value="TreeGrafter"/>
</dbReference>
<dbReference type="InterPro" id="IPR051865">
    <property type="entry name" value="WD-repeat_CDT2_adapter"/>
</dbReference>
<protein>
    <submittedName>
        <fullName evidence="7">WD40 repeat-like protein</fullName>
    </submittedName>
</protein>
<name>A0A166AY65_9AGAM</name>
<dbReference type="InterPro" id="IPR020472">
    <property type="entry name" value="WD40_PAC1"/>
</dbReference>
<dbReference type="AlphaFoldDB" id="A0A166AY65"/>
<organism evidence="7">
    <name type="scientific">Athelia psychrophila</name>
    <dbReference type="NCBI Taxonomy" id="1759441"/>
    <lineage>
        <taxon>Eukaryota</taxon>
        <taxon>Fungi</taxon>
        <taxon>Dikarya</taxon>
        <taxon>Basidiomycota</taxon>
        <taxon>Agaricomycotina</taxon>
        <taxon>Agaricomycetes</taxon>
        <taxon>Agaricomycetidae</taxon>
        <taxon>Atheliales</taxon>
        <taxon>Atheliaceae</taxon>
        <taxon>Athelia</taxon>
    </lineage>
</organism>
<dbReference type="PANTHER" id="PTHR22852:SF0">
    <property type="entry name" value="DENTICLELESS PROTEIN HOMOLOG"/>
    <property type="match status" value="1"/>
</dbReference>
<evidence type="ECO:0000256" key="5">
    <source>
        <dbReference type="ARBA" id="ARBA00038344"/>
    </source>
</evidence>
<sequence length="430" mass="46913">MTSTAMGRPGARRAMLTTRPILQNFVSSHKSDVFKCHSIAADTYLTPPYACAYTNGAKQGGKPLLAIATEQGSVHIIDTSKRRDWDYEPQRTTLQPHDNGTFDIKWNHNDTLLASVSGDLTTQISCVESQRSLYALNGHTSTVKCVVWDPEHRELLSTGGRDGVIHVWDLRTESARRNHNDVPTLTPVLRIADAHEEGPKGKVRKKKSTAANRTVTSLTYAAGQPYNLISSGSNDGILRLWDLRAPLARKQPPANLKYTNATSIDPTTFNGSRPRGIVSVSQGTGPTAGLLFALAADSRIHPYSAHASLDPFTSQIYEHENMKTNSFYVRVATSPCGRWLASGAAAAGSVFLYDISNAARAARDTSPPARGVQLAGQTGEVAALDWADGMLATCADDGTVRVWRADEEVYSRCRKDPEESKWEWAFSARA</sequence>
<gene>
    <name evidence="7" type="ORF">FIBSPDRAFT_836553</name>
</gene>
<dbReference type="InterPro" id="IPR001680">
    <property type="entry name" value="WD40_rpt"/>
</dbReference>
<dbReference type="EMBL" id="KV417652">
    <property type="protein sequence ID" value="KZP12082.1"/>
    <property type="molecule type" value="Genomic_DNA"/>
</dbReference>
<dbReference type="InterPro" id="IPR015943">
    <property type="entry name" value="WD40/YVTN_repeat-like_dom_sf"/>
</dbReference>
<comment type="similarity">
    <text evidence="5">Belongs to the WD repeat cdt2 family.</text>
</comment>
<dbReference type="GO" id="GO:0043161">
    <property type="term" value="P:proteasome-mediated ubiquitin-dependent protein catabolic process"/>
    <property type="evidence" value="ECO:0007669"/>
    <property type="project" value="TreeGrafter"/>
</dbReference>
<feature type="repeat" description="WD" evidence="6">
    <location>
        <begin position="208"/>
        <end position="244"/>
    </location>
</feature>
<dbReference type="SUPFAM" id="SSF50978">
    <property type="entry name" value="WD40 repeat-like"/>
    <property type="match status" value="1"/>
</dbReference>
<dbReference type="Pfam" id="PF00400">
    <property type="entry name" value="WD40"/>
    <property type="match status" value="3"/>
</dbReference>
<dbReference type="GO" id="GO:0005634">
    <property type="term" value="C:nucleus"/>
    <property type="evidence" value="ECO:0007669"/>
    <property type="project" value="TreeGrafter"/>
</dbReference>
<evidence type="ECO:0000256" key="4">
    <source>
        <dbReference type="ARBA" id="ARBA00022786"/>
    </source>
</evidence>
<dbReference type="InterPro" id="IPR036322">
    <property type="entry name" value="WD40_repeat_dom_sf"/>
</dbReference>